<dbReference type="InterPro" id="IPR001347">
    <property type="entry name" value="SIS_dom"/>
</dbReference>
<proteinExistence type="predicted"/>
<dbReference type="PROSITE" id="PS51464">
    <property type="entry name" value="SIS"/>
    <property type="match status" value="1"/>
</dbReference>
<dbReference type="SUPFAM" id="SSF53697">
    <property type="entry name" value="SIS domain"/>
    <property type="match status" value="1"/>
</dbReference>
<dbReference type="PROSITE" id="PS51071">
    <property type="entry name" value="HTH_RPIR"/>
    <property type="match status" value="1"/>
</dbReference>
<dbReference type="Pfam" id="PF01418">
    <property type="entry name" value="HTH_6"/>
    <property type="match status" value="1"/>
</dbReference>
<dbReference type="Gene3D" id="3.40.50.10490">
    <property type="entry name" value="Glucose-6-phosphate isomerase like protein, domain 1"/>
    <property type="match status" value="1"/>
</dbReference>
<gene>
    <name evidence="6" type="ORF">GCM10022414_26580</name>
</gene>
<dbReference type="InterPro" id="IPR036388">
    <property type="entry name" value="WH-like_DNA-bd_sf"/>
</dbReference>
<evidence type="ECO:0000256" key="1">
    <source>
        <dbReference type="ARBA" id="ARBA00023015"/>
    </source>
</evidence>
<keyword evidence="1" id="KW-0805">Transcription regulation</keyword>
<evidence type="ECO:0000259" key="4">
    <source>
        <dbReference type="PROSITE" id="PS51071"/>
    </source>
</evidence>
<keyword evidence="2" id="KW-0238">DNA-binding</keyword>
<comment type="caution">
    <text evidence="6">The sequence shown here is derived from an EMBL/GenBank/DDBJ whole genome shotgun (WGS) entry which is preliminary data.</text>
</comment>
<reference evidence="7" key="1">
    <citation type="journal article" date="2019" name="Int. J. Syst. Evol. Microbiol.">
        <title>The Global Catalogue of Microorganisms (GCM) 10K type strain sequencing project: providing services to taxonomists for standard genome sequencing and annotation.</title>
        <authorList>
            <consortium name="The Broad Institute Genomics Platform"/>
            <consortium name="The Broad Institute Genome Sequencing Center for Infectious Disease"/>
            <person name="Wu L."/>
            <person name="Ma J."/>
        </authorList>
    </citation>
    <scope>NUCLEOTIDE SEQUENCE [LARGE SCALE GENOMIC DNA]</scope>
    <source>
        <strain evidence="7">JCM 17304</strain>
    </source>
</reference>
<dbReference type="SUPFAM" id="SSF46689">
    <property type="entry name" value="Homeodomain-like"/>
    <property type="match status" value="1"/>
</dbReference>
<evidence type="ECO:0000313" key="7">
    <source>
        <dbReference type="Proteomes" id="UP001500392"/>
    </source>
</evidence>
<protein>
    <submittedName>
        <fullName evidence="6">MurR/RpiR family transcriptional regulator</fullName>
    </submittedName>
</protein>
<sequence length="293" mass="31551">MNILHLIKVQRDQLSKAEAKLADEILAAPDEAVNMPTAELARRAGVSDPMVSRFCRSLGCNSFPEFKVQLATALAHRASFISESVSKGDSAHTVIEKRINANQAALEYLRSHLDVHTVDAAVKAMSQARQIIIAGMGGAAAIAQDAQHKLFRLGIPTVAYDDHLMMRMAAAGANPKDCFLVFSVTGRTSAMIEIAELVKQSQATLIVITNPESPLAELADITITSGDELEDTTIYVPMTTRIMILTIIDIIATALALAQGPTIEAQLKKVKHSLDGTKLELPPEGKNSKTTKN</sequence>
<feature type="domain" description="HTH rpiR-type" evidence="4">
    <location>
        <begin position="1"/>
        <end position="77"/>
    </location>
</feature>
<dbReference type="PANTHER" id="PTHR30514">
    <property type="entry name" value="GLUCOKINASE"/>
    <property type="match status" value="1"/>
</dbReference>
<keyword evidence="3" id="KW-0804">Transcription</keyword>
<dbReference type="Proteomes" id="UP001500392">
    <property type="component" value="Unassembled WGS sequence"/>
</dbReference>
<dbReference type="InterPro" id="IPR035472">
    <property type="entry name" value="RpiR-like_SIS"/>
</dbReference>
<evidence type="ECO:0000259" key="5">
    <source>
        <dbReference type="PROSITE" id="PS51464"/>
    </source>
</evidence>
<accession>A0ABP7WZ14</accession>
<name>A0ABP7WZ14_9GAMM</name>
<organism evidence="6 7">
    <name type="scientific">Zhongshania borealis</name>
    <dbReference type="NCBI Taxonomy" id="889488"/>
    <lineage>
        <taxon>Bacteria</taxon>
        <taxon>Pseudomonadati</taxon>
        <taxon>Pseudomonadota</taxon>
        <taxon>Gammaproteobacteria</taxon>
        <taxon>Cellvibrionales</taxon>
        <taxon>Spongiibacteraceae</taxon>
        <taxon>Zhongshania</taxon>
    </lineage>
</organism>
<dbReference type="EMBL" id="BAABDM010000005">
    <property type="protein sequence ID" value="GAA4099910.1"/>
    <property type="molecule type" value="Genomic_DNA"/>
</dbReference>
<dbReference type="CDD" id="cd05013">
    <property type="entry name" value="SIS_RpiR"/>
    <property type="match status" value="1"/>
</dbReference>
<dbReference type="Pfam" id="PF01380">
    <property type="entry name" value="SIS"/>
    <property type="match status" value="1"/>
</dbReference>
<dbReference type="PANTHER" id="PTHR30514:SF1">
    <property type="entry name" value="HTH-TYPE TRANSCRIPTIONAL REGULATOR HEXR-RELATED"/>
    <property type="match status" value="1"/>
</dbReference>
<feature type="domain" description="SIS" evidence="5">
    <location>
        <begin position="121"/>
        <end position="261"/>
    </location>
</feature>
<dbReference type="InterPro" id="IPR000281">
    <property type="entry name" value="HTH_RpiR"/>
</dbReference>
<evidence type="ECO:0000256" key="2">
    <source>
        <dbReference type="ARBA" id="ARBA00023125"/>
    </source>
</evidence>
<dbReference type="RefSeq" id="WP_344936805.1">
    <property type="nucleotide sequence ID" value="NZ_BAABDM010000005.1"/>
</dbReference>
<evidence type="ECO:0000256" key="3">
    <source>
        <dbReference type="ARBA" id="ARBA00023163"/>
    </source>
</evidence>
<dbReference type="InterPro" id="IPR047640">
    <property type="entry name" value="RpiR-like"/>
</dbReference>
<evidence type="ECO:0000313" key="6">
    <source>
        <dbReference type="EMBL" id="GAA4099910.1"/>
    </source>
</evidence>
<keyword evidence="7" id="KW-1185">Reference proteome</keyword>
<dbReference type="InterPro" id="IPR009057">
    <property type="entry name" value="Homeodomain-like_sf"/>
</dbReference>
<dbReference type="Gene3D" id="1.10.10.10">
    <property type="entry name" value="Winged helix-like DNA-binding domain superfamily/Winged helix DNA-binding domain"/>
    <property type="match status" value="1"/>
</dbReference>
<dbReference type="InterPro" id="IPR046348">
    <property type="entry name" value="SIS_dom_sf"/>
</dbReference>